<dbReference type="Pfam" id="PF08241">
    <property type="entry name" value="Methyltransf_11"/>
    <property type="match status" value="1"/>
</dbReference>
<dbReference type="OrthoDB" id="2013972at2759"/>
<dbReference type="AlphaFoldDB" id="S3CX04"/>
<dbReference type="GO" id="GO:0032259">
    <property type="term" value="P:methylation"/>
    <property type="evidence" value="ECO:0007669"/>
    <property type="project" value="UniProtKB-KW"/>
</dbReference>
<dbReference type="GO" id="GO:0008757">
    <property type="term" value="F:S-adenosylmethionine-dependent methyltransferase activity"/>
    <property type="evidence" value="ECO:0007669"/>
    <property type="project" value="InterPro"/>
</dbReference>
<dbReference type="InterPro" id="IPR013216">
    <property type="entry name" value="Methyltransf_11"/>
</dbReference>
<dbReference type="PANTHER" id="PTHR43591:SF105">
    <property type="entry name" value="METHYLTRANSFERASE DOMAIN-CONTAINING PROTEIN-RELATED"/>
    <property type="match status" value="1"/>
</dbReference>
<dbReference type="CDD" id="cd02440">
    <property type="entry name" value="AdoMet_MTases"/>
    <property type="match status" value="1"/>
</dbReference>
<dbReference type="KEGG" id="glz:GLAREA_12893"/>
<reference evidence="2 3" key="1">
    <citation type="journal article" date="2013" name="BMC Genomics">
        <title>Genomics-driven discovery of the pneumocandin biosynthetic gene cluster in the fungus Glarea lozoyensis.</title>
        <authorList>
            <person name="Chen L."/>
            <person name="Yue Q."/>
            <person name="Zhang X."/>
            <person name="Xiang M."/>
            <person name="Wang C."/>
            <person name="Li S."/>
            <person name="Che Y."/>
            <person name="Ortiz-Lopez F.J."/>
            <person name="Bills G.F."/>
            <person name="Liu X."/>
            <person name="An Z."/>
        </authorList>
    </citation>
    <scope>NUCLEOTIDE SEQUENCE [LARGE SCALE GENOMIC DNA]</scope>
    <source>
        <strain evidence="3">ATCC 20868 / MF5171</strain>
    </source>
</reference>
<evidence type="ECO:0000259" key="1">
    <source>
        <dbReference type="Pfam" id="PF08241"/>
    </source>
</evidence>
<dbReference type="EMBL" id="KE145365">
    <property type="protein sequence ID" value="EPE30170.1"/>
    <property type="molecule type" value="Genomic_DNA"/>
</dbReference>
<sequence length="284" mass="30501">MSTQPPPPFRPRQCLPLSPKIMQELMGDVTLQIARQIVNSTPLNTGAIILDNGCGNGVVTQAITETKEAGDITIHATDVVPPLVQATAALAASKGWADSVKAEVMPAEALSFGDNYFTDSFNNFLIFLVKDPEKVASHIYRTLKPGGTAIVTTWASVAHHNPILKANNATRGEDAFHAYKEGAKWQSADHLKSVLEGAGFKDIKMSQSDAVLQIPDLKRWSEVAWSFLGAPKGPAGGWVESDEERFDEAVAVVKRAMEDEETITVDGKGGAAARMIAHIAVAKK</sequence>
<dbReference type="Proteomes" id="UP000016922">
    <property type="component" value="Unassembled WGS sequence"/>
</dbReference>
<dbReference type="PANTHER" id="PTHR43591">
    <property type="entry name" value="METHYLTRANSFERASE"/>
    <property type="match status" value="1"/>
</dbReference>
<dbReference type="Gene3D" id="3.40.50.150">
    <property type="entry name" value="Vaccinia Virus protein VP39"/>
    <property type="match status" value="1"/>
</dbReference>
<evidence type="ECO:0000313" key="3">
    <source>
        <dbReference type="Proteomes" id="UP000016922"/>
    </source>
</evidence>
<dbReference type="InterPro" id="IPR029063">
    <property type="entry name" value="SAM-dependent_MTases_sf"/>
</dbReference>
<dbReference type="SUPFAM" id="SSF53335">
    <property type="entry name" value="S-adenosyl-L-methionine-dependent methyltransferases"/>
    <property type="match status" value="1"/>
</dbReference>
<proteinExistence type="predicted"/>
<keyword evidence="3" id="KW-1185">Reference proteome</keyword>
<protein>
    <submittedName>
        <fullName evidence="2">S-adenosyl-L-methionine-dependent methyltransferase</fullName>
    </submittedName>
</protein>
<feature type="domain" description="Methyltransferase type 11" evidence="1">
    <location>
        <begin position="50"/>
        <end position="150"/>
    </location>
</feature>
<accession>S3CX04</accession>
<organism evidence="2 3">
    <name type="scientific">Glarea lozoyensis (strain ATCC 20868 / MF5171)</name>
    <dbReference type="NCBI Taxonomy" id="1116229"/>
    <lineage>
        <taxon>Eukaryota</taxon>
        <taxon>Fungi</taxon>
        <taxon>Dikarya</taxon>
        <taxon>Ascomycota</taxon>
        <taxon>Pezizomycotina</taxon>
        <taxon>Leotiomycetes</taxon>
        <taxon>Helotiales</taxon>
        <taxon>Helotiaceae</taxon>
        <taxon>Glarea</taxon>
    </lineage>
</organism>
<keyword evidence="2" id="KW-0808">Transferase</keyword>
<dbReference type="HOGENOM" id="CLU_065416_2_2_1"/>
<dbReference type="GeneID" id="19471933"/>
<dbReference type="RefSeq" id="XP_008082847.1">
    <property type="nucleotide sequence ID" value="XM_008084656.1"/>
</dbReference>
<name>S3CX04_GLAL2</name>
<gene>
    <name evidence="2" type="ORF">GLAREA_12893</name>
</gene>
<keyword evidence="2" id="KW-0489">Methyltransferase</keyword>
<dbReference type="eggNOG" id="ENOG502S4V1">
    <property type="taxonomic scope" value="Eukaryota"/>
</dbReference>
<dbReference type="OMA" id="WAEKSWA"/>
<evidence type="ECO:0000313" key="2">
    <source>
        <dbReference type="EMBL" id="EPE30170.1"/>
    </source>
</evidence>